<evidence type="ECO:0000256" key="1">
    <source>
        <dbReference type="ARBA" id="ARBA00005854"/>
    </source>
</evidence>
<evidence type="ECO:0000256" key="2">
    <source>
        <dbReference type="ARBA" id="ARBA00023002"/>
    </source>
</evidence>
<dbReference type="InterPro" id="IPR050223">
    <property type="entry name" value="D-isomer_2-hydroxyacid_DH"/>
</dbReference>
<dbReference type="Pfam" id="PF02826">
    <property type="entry name" value="2-Hacid_dh_C"/>
    <property type="match status" value="1"/>
</dbReference>
<reference evidence="7 8" key="1">
    <citation type="submission" date="2018-04" db="EMBL/GenBank/DDBJ databases">
        <title>Pelagivirga bohaiensis gen. nov., sp. nov., a bacterium isolated from the Bohai Sea.</title>
        <authorList>
            <person name="Ji X."/>
        </authorList>
    </citation>
    <scope>NUCLEOTIDE SEQUENCE [LARGE SCALE GENOMIC DNA]</scope>
    <source>
        <strain evidence="7 8">BH-SD19</strain>
    </source>
</reference>
<keyword evidence="8" id="KW-1185">Reference proteome</keyword>
<evidence type="ECO:0000259" key="6">
    <source>
        <dbReference type="Pfam" id="PF02826"/>
    </source>
</evidence>
<evidence type="ECO:0000256" key="4">
    <source>
        <dbReference type="RuleBase" id="RU003719"/>
    </source>
</evidence>
<evidence type="ECO:0000313" key="7">
    <source>
        <dbReference type="EMBL" id="PVA10333.1"/>
    </source>
</evidence>
<dbReference type="FunFam" id="3.40.50.720:FF:000203">
    <property type="entry name" value="D-3-phosphoglycerate dehydrogenase (SerA)"/>
    <property type="match status" value="1"/>
</dbReference>
<dbReference type="SUPFAM" id="SSF51735">
    <property type="entry name" value="NAD(P)-binding Rossmann-fold domains"/>
    <property type="match status" value="1"/>
</dbReference>
<dbReference type="CDD" id="cd05299">
    <property type="entry name" value="CtBP_dh"/>
    <property type="match status" value="1"/>
</dbReference>
<name>A0A2T7G7D9_9RHOB</name>
<dbReference type="InterPro" id="IPR006140">
    <property type="entry name" value="D-isomer_DH_NAD-bd"/>
</dbReference>
<dbReference type="InterPro" id="IPR006139">
    <property type="entry name" value="D-isomer_2_OHA_DH_cat_dom"/>
</dbReference>
<dbReference type="GO" id="GO:0051287">
    <property type="term" value="F:NAD binding"/>
    <property type="evidence" value="ECO:0007669"/>
    <property type="project" value="InterPro"/>
</dbReference>
<accession>A0A2T7G7D9</accession>
<dbReference type="PANTHER" id="PTHR10996">
    <property type="entry name" value="2-HYDROXYACID DEHYDROGENASE-RELATED"/>
    <property type="match status" value="1"/>
</dbReference>
<dbReference type="InterPro" id="IPR036291">
    <property type="entry name" value="NAD(P)-bd_dom_sf"/>
</dbReference>
<comment type="caution">
    <text evidence="7">The sequence shown here is derived from an EMBL/GenBank/DDBJ whole genome shotgun (WGS) entry which is preliminary data.</text>
</comment>
<dbReference type="GO" id="GO:0005829">
    <property type="term" value="C:cytosol"/>
    <property type="evidence" value="ECO:0007669"/>
    <property type="project" value="TreeGrafter"/>
</dbReference>
<dbReference type="Pfam" id="PF00389">
    <property type="entry name" value="2-Hacid_dh"/>
    <property type="match status" value="1"/>
</dbReference>
<evidence type="ECO:0000259" key="5">
    <source>
        <dbReference type="Pfam" id="PF00389"/>
    </source>
</evidence>
<dbReference type="OrthoDB" id="9793626at2"/>
<dbReference type="GO" id="GO:0030267">
    <property type="term" value="F:glyoxylate reductase (NADPH) activity"/>
    <property type="evidence" value="ECO:0007669"/>
    <property type="project" value="TreeGrafter"/>
</dbReference>
<organism evidence="7 8">
    <name type="scientific">Pelagivirga sediminicola</name>
    <dbReference type="NCBI Taxonomy" id="2170575"/>
    <lineage>
        <taxon>Bacteria</taxon>
        <taxon>Pseudomonadati</taxon>
        <taxon>Pseudomonadota</taxon>
        <taxon>Alphaproteobacteria</taxon>
        <taxon>Rhodobacterales</taxon>
        <taxon>Paracoccaceae</taxon>
        <taxon>Pelagivirga</taxon>
    </lineage>
</organism>
<evidence type="ECO:0000256" key="3">
    <source>
        <dbReference type="ARBA" id="ARBA00023027"/>
    </source>
</evidence>
<dbReference type="GO" id="GO:0016618">
    <property type="term" value="F:hydroxypyruvate reductase [NAD(P)H] activity"/>
    <property type="evidence" value="ECO:0007669"/>
    <property type="project" value="TreeGrafter"/>
</dbReference>
<dbReference type="SUPFAM" id="SSF52283">
    <property type="entry name" value="Formate/glycerate dehydrogenase catalytic domain-like"/>
    <property type="match status" value="1"/>
</dbReference>
<dbReference type="InterPro" id="IPR029752">
    <property type="entry name" value="D-isomer_DH_CS1"/>
</dbReference>
<keyword evidence="2 4" id="KW-0560">Oxidoreductase</keyword>
<dbReference type="GO" id="GO:0003714">
    <property type="term" value="F:transcription corepressor activity"/>
    <property type="evidence" value="ECO:0007669"/>
    <property type="project" value="InterPro"/>
</dbReference>
<gene>
    <name evidence="7" type="ORF">DC366_08820</name>
</gene>
<dbReference type="RefSeq" id="WP_108691846.1">
    <property type="nucleotide sequence ID" value="NZ_QCYH01000004.1"/>
</dbReference>
<evidence type="ECO:0000313" key="8">
    <source>
        <dbReference type="Proteomes" id="UP000244446"/>
    </source>
</evidence>
<sequence length="335" mass="36658">MKIIRTDAELQTPYLDTVLKNSGHDLVTLQDGVDEDILIAAIADADLLLMCYTAITARIIEAAPNLRGIVKYGVGIDAIDIPAAKARGITVVNIPEYAEETVAEGAFALMIALARKLIPLDRKMRSDGWAWPEPTWRGNDIADKTVGIVGFGKIGRSMARMCGKGFRANVIAYSPHTPAADMEAAGVRCCETLHELLAQSDMVSIHCVLNDSTRHLIGEAELRAMQPHAHLINVSRGAIVDEVALVRALQEGWIAGAGLDVFSDEPLRREGHMISPLYDMDNVLLSPHLTFYTAEAMERLERETLDRCTEILEGRPVLVKSADPRLQGQPGARYL</sequence>
<dbReference type="InterPro" id="IPR043322">
    <property type="entry name" value="CtBP"/>
</dbReference>
<dbReference type="Proteomes" id="UP000244446">
    <property type="component" value="Unassembled WGS sequence"/>
</dbReference>
<comment type="similarity">
    <text evidence="1 4">Belongs to the D-isomer specific 2-hydroxyacid dehydrogenase family.</text>
</comment>
<feature type="domain" description="D-isomer specific 2-hydroxyacid dehydrogenase NAD-binding" evidence="6">
    <location>
        <begin position="107"/>
        <end position="289"/>
    </location>
</feature>
<protein>
    <submittedName>
        <fullName evidence="7">Hydroxyacid dehydrogenase</fullName>
    </submittedName>
</protein>
<dbReference type="PROSITE" id="PS00065">
    <property type="entry name" value="D_2_HYDROXYACID_DH_1"/>
    <property type="match status" value="1"/>
</dbReference>
<dbReference type="EMBL" id="QCYH01000004">
    <property type="protein sequence ID" value="PVA10333.1"/>
    <property type="molecule type" value="Genomic_DNA"/>
</dbReference>
<dbReference type="PANTHER" id="PTHR10996:SF283">
    <property type="entry name" value="GLYOXYLATE_HYDROXYPYRUVATE REDUCTASE B"/>
    <property type="match status" value="1"/>
</dbReference>
<feature type="domain" description="D-isomer specific 2-hydroxyacid dehydrogenase catalytic" evidence="5">
    <location>
        <begin position="14"/>
        <end position="317"/>
    </location>
</feature>
<keyword evidence="3" id="KW-0520">NAD</keyword>
<dbReference type="Gene3D" id="3.40.50.720">
    <property type="entry name" value="NAD(P)-binding Rossmann-like Domain"/>
    <property type="match status" value="2"/>
</dbReference>
<proteinExistence type="inferred from homology"/>
<dbReference type="AlphaFoldDB" id="A0A2T7G7D9"/>